<gene>
    <name evidence="6" type="ORF">DLJ74_00955</name>
</gene>
<dbReference type="InterPro" id="IPR036390">
    <property type="entry name" value="WH_DNA-bd_sf"/>
</dbReference>
<comment type="similarity">
    <text evidence="1">Belongs to the LysR transcriptional regulatory family.</text>
</comment>
<dbReference type="InterPro" id="IPR036388">
    <property type="entry name" value="WH-like_DNA-bd_sf"/>
</dbReference>
<dbReference type="PRINTS" id="PR00039">
    <property type="entry name" value="HTHLYSR"/>
</dbReference>
<dbReference type="EMBL" id="QGTD01000001">
    <property type="protein sequence ID" value="PWU70432.1"/>
    <property type="molecule type" value="Genomic_DNA"/>
</dbReference>
<dbReference type="RefSeq" id="WP_054789146.1">
    <property type="nucleotide sequence ID" value="NZ_QGTD01000001.1"/>
</dbReference>
<dbReference type="Pfam" id="PF03466">
    <property type="entry name" value="LysR_substrate"/>
    <property type="match status" value="1"/>
</dbReference>
<dbReference type="CDD" id="cd08414">
    <property type="entry name" value="PBP2_LTTR_aromatics_like"/>
    <property type="match status" value="1"/>
</dbReference>
<dbReference type="PANTHER" id="PTHR30346">
    <property type="entry name" value="TRANSCRIPTIONAL DUAL REGULATOR HCAR-RELATED"/>
    <property type="match status" value="1"/>
</dbReference>
<dbReference type="Pfam" id="PF00126">
    <property type="entry name" value="HTH_1"/>
    <property type="match status" value="1"/>
</dbReference>
<evidence type="ECO:0000256" key="2">
    <source>
        <dbReference type="ARBA" id="ARBA00023015"/>
    </source>
</evidence>
<evidence type="ECO:0000313" key="7">
    <source>
        <dbReference type="Proteomes" id="UP000245624"/>
    </source>
</evidence>
<dbReference type="OrthoDB" id="9803735at2"/>
<dbReference type="InterPro" id="IPR000847">
    <property type="entry name" value="LysR_HTH_N"/>
</dbReference>
<keyword evidence="3" id="KW-0238">DNA-binding</keyword>
<protein>
    <submittedName>
        <fullName evidence="6">LysR family transcriptional regulator</fullName>
    </submittedName>
</protein>
<evidence type="ECO:0000256" key="4">
    <source>
        <dbReference type="ARBA" id="ARBA00023163"/>
    </source>
</evidence>
<dbReference type="PROSITE" id="PS50931">
    <property type="entry name" value="HTH_LYSR"/>
    <property type="match status" value="1"/>
</dbReference>
<proteinExistence type="inferred from homology"/>
<dbReference type="SUPFAM" id="SSF46785">
    <property type="entry name" value="Winged helix' DNA-binding domain"/>
    <property type="match status" value="1"/>
</dbReference>
<sequence>MNLLSLRYFVEVANTLNFTEASRNLHVSQPGISQQIHILEKQLGVKLLYRTTRSVELTEEGKYLLEKVAPSFNQIENTVSNVMNTTQMPFLVKIATIPSAASLYLPKIMKNLHEQFPDIEFNIKETTSAHATELIKSREYHIGFIRTQDNFHSFNQMEVEHLELNRSPLVAVVSANHKLASQQKIHLKELKDDFFLHYDSDQSPALHDLLQTACEEAGFTPKTICSGSELLTISNLVSNNFVVTLMPMDMFQLIDSKRIICLGLEGNQLESSISAVWEESPYIRKNTKYMLEILSKLKSNL</sequence>
<dbReference type="SUPFAM" id="SSF53850">
    <property type="entry name" value="Periplasmic binding protein-like II"/>
    <property type="match status" value="1"/>
</dbReference>
<comment type="caution">
    <text evidence="6">The sequence shown here is derived from an EMBL/GenBank/DDBJ whole genome shotgun (WGS) entry which is preliminary data.</text>
</comment>
<evidence type="ECO:0000256" key="3">
    <source>
        <dbReference type="ARBA" id="ARBA00023125"/>
    </source>
</evidence>
<keyword evidence="2" id="KW-0805">Transcription regulation</keyword>
<accession>A0A317L3G5</accession>
<evidence type="ECO:0000259" key="5">
    <source>
        <dbReference type="PROSITE" id="PS50931"/>
    </source>
</evidence>
<dbReference type="Proteomes" id="UP000245624">
    <property type="component" value="Unassembled WGS sequence"/>
</dbReference>
<dbReference type="InterPro" id="IPR005119">
    <property type="entry name" value="LysR_subst-bd"/>
</dbReference>
<keyword evidence="4" id="KW-0804">Transcription</keyword>
<evidence type="ECO:0000313" key="6">
    <source>
        <dbReference type="EMBL" id="PWU70432.1"/>
    </source>
</evidence>
<dbReference type="PANTHER" id="PTHR30346:SF28">
    <property type="entry name" value="HTH-TYPE TRANSCRIPTIONAL REGULATOR CYNR"/>
    <property type="match status" value="1"/>
</dbReference>
<evidence type="ECO:0000256" key="1">
    <source>
        <dbReference type="ARBA" id="ARBA00009437"/>
    </source>
</evidence>
<dbReference type="Gene3D" id="1.10.10.10">
    <property type="entry name" value="Winged helix-like DNA-binding domain superfamily/Winged helix DNA-binding domain"/>
    <property type="match status" value="1"/>
</dbReference>
<name>A0A317L3G5_9BACI</name>
<dbReference type="AlphaFoldDB" id="A0A317L3G5"/>
<reference evidence="6 7" key="1">
    <citation type="submission" date="2018-05" db="EMBL/GenBank/DDBJ databases">
        <title>Genomic analysis of Gracilibacillus dipsosauri DD1 reveals novel features of a salt-tolerant amylase.</title>
        <authorList>
            <person name="Deutch C.E."/>
            <person name="Yang S."/>
        </authorList>
    </citation>
    <scope>NUCLEOTIDE SEQUENCE [LARGE SCALE GENOMIC DNA]</scope>
    <source>
        <strain evidence="6 7">DD1</strain>
    </source>
</reference>
<dbReference type="FunFam" id="1.10.10.10:FF:000001">
    <property type="entry name" value="LysR family transcriptional regulator"/>
    <property type="match status" value="1"/>
</dbReference>
<dbReference type="GO" id="GO:0003677">
    <property type="term" value="F:DNA binding"/>
    <property type="evidence" value="ECO:0007669"/>
    <property type="project" value="UniProtKB-KW"/>
</dbReference>
<keyword evidence="7" id="KW-1185">Reference proteome</keyword>
<dbReference type="GO" id="GO:0032993">
    <property type="term" value="C:protein-DNA complex"/>
    <property type="evidence" value="ECO:0007669"/>
    <property type="project" value="TreeGrafter"/>
</dbReference>
<dbReference type="GO" id="GO:0003700">
    <property type="term" value="F:DNA-binding transcription factor activity"/>
    <property type="evidence" value="ECO:0007669"/>
    <property type="project" value="InterPro"/>
</dbReference>
<dbReference type="Gene3D" id="3.40.190.10">
    <property type="entry name" value="Periplasmic binding protein-like II"/>
    <property type="match status" value="2"/>
</dbReference>
<feature type="domain" description="HTH lysR-type" evidence="5">
    <location>
        <begin position="1"/>
        <end position="58"/>
    </location>
</feature>
<organism evidence="6 7">
    <name type="scientific">Gracilibacillus dipsosauri</name>
    <dbReference type="NCBI Taxonomy" id="178340"/>
    <lineage>
        <taxon>Bacteria</taxon>
        <taxon>Bacillati</taxon>
        <taxon>Bacillota</taxon>
        <taxon>Bacilli</taxon>
        <taxon>Bacillales</taxon>
        <taxon>Bacillaceae</taxon>
        <taxon>Gracilibacillus</taxon>
    </lineage>
</organism>